<organism evidence="6 7">
    <name type="scientific">Salinisphaera hydrothermalis (strain C41B8)</name>
    <dbReference type="NCBI Taxonomy" id="1304275"/>
    <lineage>
        <taxon>Bacteria</taxon>
        <taxon>Pseudomonadati</taxon>
        <taxon>Pseudomonadota</taxon>
        <taxon>Gammaproteobacteria</taxon>
        <taxon>Salinisphaerales</taxon>
        <taxon>Salinisphaeraceae</taxon>
        <taxon>Salinisphaera</taxon>
    </lineage>
</organism>
<keyword evidence="7" id="KW-1185">Reference proteome</keyword>
<evidence type="ECO:0000256" key="2">
    <source>
        <dbReference type="ARBA" id="ARBA00022679"/>
    </source>
</evidence>
<evidence type="ECO:0000256" key="1">
    <source>
        <dbReference type="ARBA" id="ARBA00022603"/>
    </source>
</evidence>
<dbReference type="eggNOG" id="COG2226">
    <property type="taxonomic scope" value="Bacteria"/>
</dbReference>
<dbReference type="OrthoDB" id="529208at2"/>
<accession>A0A084IJD4</accession>
<dbReference type="InterPro" id="IPR013216">
    <property type="entry name" value="Methyltransf_11"/>
</dbReference>
<dbReference type="Gene3D" id="3.40.50.150">
    <property type="entry name" value="Vaccinia Virus protein VP39"/>
    <property type="match status" value="1"/>
</dbReference>
<dbReference type="Pfam" id="PF08241">
    <property type="entry name" value="Methyltransf_11"/>
    <property type="match status" value="1"/>
</dbReference>
<dbReference type="PANTHER" id="PTHR44068:SF11">
    <property type="entry name" value="GERANYL DIPHOSPHATE 2-C-METHYLTRANSFERASE"/>
    <property type="match status" value="1"/>
</dbReference>
<protein>
    <submittedName>
        <fullName evidence="6">Type 11 methyltransferase</fullName>
    </submittedName>
</protein>
<dbReference type="Proteomes" id="UP000028302">
    <property type="component" value="Unassembled WGS sequence"/>
</dbReference>
<evidence type="ECO:0000313" key="6">
    <source>
        <dbReference type="EMBL" id="KEZ76818.1"/>
    </source>
</evidence>
<dbReference type="PANTHER" id="PTHR44068">
    <property type="entry name" value="ZGC:194242"/>
    <property type="match status" value="1"/>
</dbReference>
<dbReference type="SUPFAM" id="SSF53335">
    <property type="entry name" value="S-adenosyl-L-methionine-dependent methyltransferases"/>
    <property type="match status" value="1"/>
</dbReference>
<feature type="domain" description="Methyltransferase type 11" evidence="5">
    <location>
        <begin position="71"/>
        <end position="169"/>
    </location>
</feature>
<dbReference type="GO" id="GO:0019286">
    <property type="term" value="P:glycine betaine biosynthetic process from glycine"/>
    <property type="evidence" value="ECO:0007669"/>
    <property type="project" value="UniProtKB-ARBA"/>
</dbReference>
<reference evidence="6 7" key="1">
    <citation type="submission" date="2013-03" db="EMBL/GenBank/DDBJ databases">
        <title>Salinisphaera hydrothermalis C41B8 Genome Sequencing.</title>
        <authorList>
            <person name="Li C."/>
            <person name="Lai Q."/>
            <person name="Shao Z."/>
        </authorList>
    </citation>
    <scope>NUCLEOTIDE SEQUENCE [LARGE SCALE GENOMIC DNA]</scope>
    <source>
        <strain evidence="6 7">C41B8</strain>
    </source>
</reference>
<evidence type="ECO:0000256" key="3">
    <source>
        <dbReference type="ARBA" id="ARBA00022691"/>
    </source>
</evidence>
<dbReference type="GO" id="GO:0052729">
    <property type="term" value="F:dimethylglycine N-methyltransferase activity"/>
    <property type="evidence" value="ECO:0007669"/>
    <property type="project" value="UniProtKB-ARBA"/>
</dbReference>
<dbReference type="AlphaFoldDB" id="A0A084IJD4"/>
<dbReference type="FunFam" id="3.40.50.150:FF:000461">
    <property type="entry name" value="Sarcosine/dimethylglycine N-methyltransferase"/>
    <property type="match status" value="1"/>
</dbReference>
<dbReference type="InterPro" id="IPR029063">
    <property type="entry name" value="SAM-dependent_MTases_sf"/>
</dbReference>
<keyword evidence="1 6" id="KW-0489">Methyltransferase</keyword>
<dbReference type="InterPro" id="IPR050447">
    <property type="entry name" value="Erg6_SMT_methyltransf"/>
</dbReference>
<dbReference type="RefSeq" id="WP_037339094.1">
    <property type="nucleotide sequence ID" value="NZ_APNK01000022.1"/>
</dbReference>
<keyword evidence="3" id="KW-0949">S-adenosyl-L-methionine</keyword>
<evidence type="ECO:0000256" key="4">
    <source>
        <dbReference type="ARBA" id="ARBA00060542"/>
    </source>
</evidence>
<dbReference type="CDD" id="cd02440">
    <property type="entry name" value="AdoMet_MTases"/>
    <property type="match status" value="1"/>
</dbReference>
<comment type="pathway">
    <text evidence="4">Amine and polyamine biosynthesis; betaine biosynthesis via glycine pathway; betaine from glycine: step 3/3.</text>
</comment>
<dbReference type="EMBL" id="APNK01000022">
    <property type="protein sequence ID" value="KEZ76818.1"/>
    <property type="molecule type" value="Genomic_DNA"/>
</dbReference>
<evidence type="ECO:0000259" key="5">
    <source>
        <dbReference type="Pfam" id="PF08241"/>
    </source>
</evidence>
<dbReference type="STRING" id="1304275.C41B8_13265"/>
<sequence>MSEYSTAVKTAQNYYNSSDADTFYSRLWGGEDIHIGLYKSDDEPVLKASRRTVARMAELVADKLGRDTRVLDIGGGYGGSACYVAEHYGAHVVSLNLSEVQNERGRRQIDERGLEDKVTIVDGNFEDIPYEADSFEVVWSQDAILHSGNRRRVLDEVVRVLKPGGVFVFTDPMSADDVSPDALQPVLDRIQLETMGSPGFYREQLTRRGLTERTFEDHTEQVPRHYDRIHRELDAHRSELNGHISERYVSNMKKGLQHWVEAGSAGRLAWGIMVFEN</sequence>
<keyword evidence="2 6" id="KW-0808">Transferase</keyword>
<dbReference type="GO" id="GO:0032259">
    <property type="term" value="P:methylation"/>
    <property type="evidence" value="ECO:0007669"/>
    <property type="project" value="UniProtKB-KW"/>
</dbReference>
<name>A0A084IJD4_SALHC</name>
<evidence type="ECO:0000313" key="7">
    <source>
        <dbReference type="Proteomes" id="UP000028302"/>
    </source>
</evidence>
<proteinExistence type="predicted"/>
<comment type="caution">
    <text evidence="6">The sequence shown here is derived from an EMBL/GenBank/DDBJ whole genome shotgun (WGS) entry which is preliminary data.</text>
</comment>
<gene>
    <name evidence="6" type="ORF">C41B8_13265</name>
</gene>
<dbReference type="PATRIC" id="fig|1304275.5.peg.2709"/>